<accession>A0ABD0JV65</accession>
<comment type="caution">
    <text evidence="1">The sequence shown here is derived from an EMBL/GenBank/DDBJ whole genome shotgun (WGS) entry which is preliminary data.</text>
</comment>
<evidence type="ECO:0000313" key="1">
    <source>
        <dbReference type="EMBL" id="KAK7478957.1"/>
    </source>
</evidence>
<keyword evidence="2" id="KW-1185">Reference proteome</keyword>
<proteinExistence type="predicted"/>
<dbReference type="EMBL" id="JACVVK020000314">
    <property type="protein sequence ID" value="KAK7478957.1"/>
    <property type="molecule type" value="Genomic_DNA"/>
</dbReference>
<gene>
    <name evidence="1" type="ORF">BaRGS_00029824</name>
</gene>
<dbReference type="AlphaFoldDB" id="A0ABD0JV65"/>
<evidence type="ECO:0000313" key="2">
    <source>
        <dbReference type="Proteomes" id="UP001519460"/>
    </source>
</evidence>
<dbReference type="Proteomes" id="UP001519460">
    <property type="component" value="Unassembled WGS sequence"/>
</dbReference>
<name>A0ABD0JV65_9CAEN</name>
<protein>
    <submittedName>
        <fullName evidence="1">Uncharacterized protein</fullName>
    </submittedName>
</protein>
<reference evidence="1 2" key="1">
    <citation type="journal article" date="2023" name="Sci. Data">
        <title>Genome assembly of the Korean intertidal mud-creeper Batillaria attramentaria.</title>
        <authorList>
            <person name="Patra A.K."/>
            <person name="Ho P.T."/>
            <person name="Jun S."/>
            <person name="Lee S.J."/>
            <person name="Kim Y."/>
            <person name="Won Y.J."/>
        </authorList>
    </citation>
    <scope>NUCLEOTIDE SEQUENCE [LARGE SCALE GENOMIC DNA]</scope>
    <source>
        <strain evidence="1">Wonlab-2016</strain>
    </source>
</reference>
<organism evidence="1 2">
    <name type="scientific">Batillaria attramentaria</name>
    <dbReference type="NCBI Taxonomy" id="370345"/>
    <lineage>
        <taxon>Eukaryota</taxon>
        <taxon>Metazoa</taxon>
        <taxon>Spiralia</taxon>
        <taxon>Lophotrochozoa</taxon>
        <taxon>Mollusca</taxon>
        <taxon>Gastropoda</taxon>
        <taxon>Caenogastropoda</taxon>
        <taxon>Sorbeoconcha</taxon>
        <taxon>Cerithioidea</taxon>
        <taxon>Batillariidae</taxon>
        <taxon>Batillaria</taxon>
    </lineage>
</organism>
<sequence>MVSVRIWWEREEIVCANPSCLATSTGTGTIPIGAPGLMETQSLLVRNGVSSFQPKSGDTVVFQLQAAPADNPCQHDDQN</sequence>